<proteinExistence type="predicted"/>
<gene>
    <name evidence="2" type="ORF">NX02_16685</name>
</gene>
<dbReference type="HOGENOM" id="CLU_064703_0_0_5"/>
<dbReference type="Gene3D" id="3.40.50.1110">
    <property type="entry name" value="SGNH hydrolase"/>
    <property type="match status" value="1"/>
</dbReference>
<organism evidence="2 3">
    <name type="scientific">Sphingomonas sanxanigenens DSM 19645 = NX02</name>
    <dbReference type="NCBI Taxonomy" id="1123269"/>
    <lineage>
        <taxon>Bacteria</taxon>
        <taxon>Pseudomonadati</taxon>
        <taxon>Pseudomonadota</taxon>
        <taxon>Alphaproteobacteria</taxon>
        <taxon>Sphingomonadales</taxon>
        <taxon>Sphingomonadaceae</taxon>
        <taxon>Sphingomonas</taxon>
    </lineage>
</organism>
<evidence type="ECO:0000313" key="3">
    <source>
        <dbReference type="Proteomes" id="UP000018851"/>
    </source>
</evidence>
<evidence type="ECO:0000256" key="1">
    <source>
        <dbReference type="SAM" id="MobiDB-lite"/>
    </source>
</evidence>
<evidence type="ECO:0008006" key="4">
    <source>
        <dbReference type="Google" id="ProtNLM"/>
    </source>
</evidence>
<dbReference type="EMBL" id="CP006644">
    <property type="protein sequence ID" value="AHE55015.1"/>
    <property type="molecule type" value="Genomic_DNA"/>
</dbReference>
<evidence type="ECO:0000313" key="2">
    <source>
        <dbReference type="EMBL" id="AHE55015.1"/>
    </source>
</evidence>
<keyword evidence="3" id="KW-1185">Reference proteome</keyword>
<dbReference type="KEGG" id="ssan:NX02_16685"/>
<dbReference type="Proteomes" id="UP000018851">
    <property type="component" value="Chromosome"/>
</dbReference>
<dbReference type="AlphaFoldDB" id="W0AHB5"/>
<protein>
    <recommendedName>
        <fullName evidence="4">DUF4886 domain-containing protein</fullName>
    </recommendedName>
</protein>
<name>W0AHB5_9SPHN</name>
<reference evidence="2 3" key="1">
    <citation type="submission" date="2013-07" db="EMBL/GenBank/DDBJ databases">
        <title>Completed genome of Sphingomonas sanxanigenens NX02.</title>
        <authorList>
            <person name="Ma T."/>
            <person name="Huang H."/>
            <person name="Wu M."/>
            <person name="Li X."/>
            <person name="Li G."/>
        </authorList>
    </citation>
    <scope>NUCLEOTIDE SEQUENCE [LARGE SCALE GENOMIC DNA]</scope>
    <source>
        <strain evidence="2 3">NX02</strain>
    </source>
</reference>
<dbReference type="GO" id="GO:0016788">
    <property type="term" value="F:hydrolase activity, acting on ester bonds"/>
    <property type="evidence" value="ECO:0007669"/>
    <property type="project" value="UniProtKB-ARBA"/>
</dbReference>
<dbReference type="InterPro" id="IPR036514">
    <property type="entry name" value="SGNH_hydro_sf"/>
</dbReference>
<dbReference type="PATRIC" id="fig|1123269.5.peg.3268"/>
<sequence length="369" mass="40213">MGGLAGSARIEQAPVPGPDAHAPVPERQPAATPPRRLFVSGHSLTARPLPDHLAAIAAAGGRPFDWNMQHLYGSTIEMRTRGRGGDAGYREGLDRAGARADVLHEIASPHPAGRYDTLIITERDSLLESLMWDDTIGNALDYIRRFEAANPGSRTFLYTSWLGHSGADTPGRWIDYERSAALAWHCTAAQLNRRLAAENNRHRVALIPAAEALAELVAEAVSPRGIDGLSGTAPRDTIALLFTDDVHLTETGTWFVALIAHAAIHGALPEKAWAPAAVDPRTAQALQGFATLFMQRWRTGPPAPADCGAALARDYVPAYLGYVRDYGWRESQGTWTARVKWARFSIVWARDLRSRSRRNPFAPVANSAR</sequence>
<feature type="region of interest" description="Disordered" evidence="1">
    <location>
        <begin position="1"/>
        <end position="34"/>
    </location>
</feature>
<dbReference type="STRING" id="1123269.NX02_16685"/>
<accession>W0AHB5</accession>